<proteinExistence type="predicted"/>
<reference evidence="1 2" key="1">
    <citation type="submission" date="2015-01" db="EMBL/GenBank/DDBJ databases">
        <title>The Genome Sequence of Exophiala xenobiotica CBS118157.</title>
        <authorList>
            <consortium name="The Broad Institute Genomics Platform"/>
            <person name="Cuomo C."/>
            <person name="de Hoog S."/>
            <person name="Gorbushina A."/>
            <person name="Stielow B."/>
            <person name="Teixiera M."/>
            <person name="Abouelleil A."/>
            <person name="Chapman S.B."/>
            <person name="Priest M."/>
            <person name="Young S.K."/>
            <person name="Wortman J."/>
            <person name="Nusbaum C."/>
            <person name="Birren B."/>
        </authorList>
    </citation>
    <scope>NUCLEOTIDE SEQUENCE [LARGE SCALE GENOMIC DNA]</scope>
    <source>
        <strain evidence="1 2">CBS 118157</strain>
    </source>
</reference>
<sequence>MTGDPQSPVSSRTISMFTGRKSLSIHEEEQEVQKRLYSQQHHLARSSNISWTDVVHLGGLRSGMVMRGEAAKTHAGMSYALSRSSRAFNIQLRQSLGRRSGQGHYRMVATILPAVLSTE</sequence>
<dbReference type="Proteomes" id="UP000054342">
    <property type="component" value="Unassembled WGS sequence"/>
</dbReference>
<gene>
    <name evidence="1" type="ORF">PV05_08944</name>
</gene>
<dbReference type="RefSeq" id="XP_013313948.1">
    <property type="nucleotide sequence ID" value="XM_013458494.1"/>
</dbReference>
<dbReference type="AlphaFoldDB" id="A0A0D2F038"/>
<dbReference type="EMBL" id="KN847321">
    <property type="protein sequence ID" value="KIW53364.1"/>
    <property type="molecule type" value="Genomic_DNA"/>
</dbReference>
<protein>
    <submittedName>
        <fullName evidence="1">Uncharacterized protein</fullName>
    </submittedName>
</protein>
<accession>A0A0D2F038</accession>
<dbReference type="HOGENOM" id="CLU_2061519_0_0_1"/>
<organism evidence="1 2">
    <name type="scientific">Exophiala xenobiotica</name>
    <dbReference type="NCBI Taxonomy" id="348802"/>
    <lineage>
        <taxon>Eukaryota</taxon>
        <taxon>Fungi</taxon>
        <taxon>Dikarya</taxon>
        <taxon>Ascomycota</taxon>
        <taxon>Pezizomycotina</taxon>
        <taxon>Eurotiomycetes</taxon>
        <taxon>Chaetothyriomycetidae</taxon>
        <taxon>Chaetothyriales</taxon>
        <taxon>Herpotrichiellaceae</taxon>
        <taxon>Exophiala</taxon>
    </lineage>
</organism>
<evidence type="ECO:0000313" key="1">
    <source>
        <dbReference type="EMBL" id="KIW53364.1"/>
    </source>
</evidence>
<name>A0A0D2F038_9EURO</name>
<keyword evidence="2" id="KW-1185">Reference proteome</keyword>
<dbReference type="GeneID" id="25330852"/>
<evidence type="ECO:0000313" key="2">
    <source>
        <dbReference type="Proteomes" id="UP000054342"/>
    </source>
</evidence>